<reference evidence="5 6" key="1">
    <citation type="submission" date="2016-12" db="EMBL/GenBank/DDBJ databases">
        <authorList>
            <person name="Song W.-J."/>
            <person name="Kurnit D.M."/>
        </authorList>
    </citation>
    <scope>NUCLEOTIDE SEQUENCE [LARGE SCALE GENOMIC DNA]</scope>
    <source>
        <strain evidence="5 6">DSM 12503</strain>
    </source>
</reference>
<protein>
    <recommendedName>
        <fullName evidence="1">Stage 0 sporulation protein A homolog</fullName>
    </recommendedName>
</protein>
<feature type="modified residue" description="4-aspartylphosphate" evidence="3">
    <location>
        <position position="62"/>
    </location>
</feature>
<evidence type="ECO:0000256" key="3">
    <source>
        <dbReference type="PROSITE-ProRule" id="PRU00169"/>
    </source>
</evidence>
<keyword evidence="6" id="KW-1185">Reference proteome</keyword>
<proteinExistence type="predicted"/>
<organism evidence="5 6">
    <name type="scientific">Anaerocolumna xylanovorans DSM 12503</name>
    <dbReference type="NCBI Taxonomy" id="1121345"/>
    <lineage>
        <taxon>Bacteria</taxon>
        <taxon>Bacillati</taxon>
        <taxon>Bacillota</taxon>
        <taxon>Clostridia</taxon>
        <taxon>Lachnospirales</taxon>
        <taxon>Lachnospiraceae</taxon>
        <taxon>Anaerocolumna</taxon>
    </lineage>
</organism>
<dbReference type="CDD" id="cd17542">
    <property type="entry name" value="REC_CheY"/>
    <property type="match status" value="1"/>
</dbReference>
<dbReference type="PANTHER" id="PTHR43228">
    <property type="entry name" value="TWO-COMPONENT RESPONSE REGULATOR"/>
    <property type="match status" value="1"/>
</dbReference>
<comment type="function">
    <text evidence="2">May play the central regulatory role in sporulation. It may be an element of the effector pathway responsible for the activation of sporulation genes in response to nutritional stress. Spo0A may act in concert with spo0H (a sigma factor) to control the expression of some genes that are critical to the sporulation process.</text>
</comment>
<evidence type="ECO:0000259" key="4">
    <source>
        <dbReference type="PROSITE" id="PS50110"/>
    </source>
</evidence>
<evidence type="ECO:0000313" key="6">
    <source>
        <dbReference type="Proteomes" id="UP000184612"/>
    </source>
</evidence>
<accession>A0A1M7YC20</accession>
<dbReference type="STRING" id="1121345.SAMN02745217_02628"/>
<name>A0A1M7YC20_9FIRM</name>
<dbReference type="Gene3D" id="3.40.50.2300">
    <property type="match status" value="1"/>
</dbReference>
<gene>
    <name evidence="5" type="ORF">SAMN02745217_02628</name>
</gene>
<dbReference type="InterPro" id="IPR052048">
    <property type="entry name" value="ST_Response_Regulator"/>
</dbReference>
<dbReference type="PANTHER" id="PTHR43228:SF1">
    <property type="entry name" value="TWO-COMPONENT RESPONSE REGULATOR ARR22"/>
    <property type="match status" value="1"/>
</dbReference>
<dbReference type="Pfam" id="PF00072">
    <property type="entry name" value="Response_reg"/>
    <property type="match status" value="1"/>
</dbReference>
<keyword evidence="3" id="KW-0597">Phosphoprotein</keyword>
<dbReference type="InterPro" id="IPR001789">
    <property type="entry name" value="Sig_transdc_resp-reg_receiver"/>
</dbReference>
<sequence length="129" mass="14141">MPGEIVGGRMKKVLIADDAIFMRKVLGDILKKNGYEVVGEASNGREAVEKYLMVKPEFVTMDVTMPGMDGLEALQVIKKIDKNCKVIMVSAMGQEAVIMDCIRAGAKGFIVKPFSEGDVLEQVKKLSFL</sequence>
<evidence type="ECO:0000256" key="1">
    <source>
        <dbReference type="ARBA" id="ARBA00018672"/>
    </source>
</evidence>
<dbReference type="Proteomes" id="UP000184612">
    <property type="component" value="Unassembled WGS sequence"/>
</dbReference>
<evidence type="ECO:0000256" key="2">
    <source>
        <dbReference type="ARBA" id="ARBA00024867"/>
    </source>
</evidence>
<evidence type="ECO:0000313" key="5">
    <source>
        <dbReference type="EMBL" id="SHO50192.1"/>
    </source>
</evidence>
<dbReference type="GO" id="GO:0000160">
    <property type="term" value="P:phosphorelay signal transduction system"/>
    <property type="evidence" value="ECO:0007669"/>
    <property type="project" value="InterPro"/>
</dbReference>
<dbReference type="InterPro" id="IPR011006">
    <property type="entry name" value="CheY-like_superfamily"/>
</dbReference>
<dbReference type="AlphaFoldDB" id="A0A1M7YC20"/>
<feature type="domain" description="Response regulatory" evidence="4">
    <location>
        <begin position="12"/>
        <end position="127"/>
    </location>
</feature>
<dbReference type="SUPFAM" id="SSF52172">
    <property type="entry name" value="CheY-like"/>
    <property type="match status" value="1"/>
</dbReference>
<dbReference type="SMART" id="SM00448">
    <property type="entry name" value="REC"/>
    <property type="match status" value="1"/>
</dbReference>
<dbReference type="EMBL" id="FRFD01000007">
    <property type="protein sequence ID" value="SHO50192.1"/>
    <property type="molecule type" value="Genomic_DNA"/>
</dbReference>
<dbReference type="PROSITE" id="PS50110">
    <property type="entry name" value="RESPONSE_REGULATORY"/>
    <property type="match status" value="1"/>
</dbReference>